<evidence type="ECO:0000256" key="2">
    <source>
        <dbReference type="ARBA" id="ARBA00022525"/>
    </source>
</evidence>
<comment type="caution">
    <text evidence="7">The sequence shown here is derived from an EMBL/GenBank/DDBJ whole genome shotgun (WGS) entry which is preliminary data.</text>
</comment>
<feature type="transmembrane region" description="Helical" evidence="5">
    <location>
        <begin position="44"/>
        <end position="65"/>
    </location>
</feature>
<keyword evidence="1" id="KW-0134">Cell wall</keyword>
<protein>
    <recommendedName>
        <fullName evidence="6">Gram-positive cocci surface proteins LPxTG domain-containing protein</fullName>
    </recommendedName>
</protein>
<keyword evidence="2" id="KW-0964">Secreted</keyword>
<dbReference type="NCBIfam" id="TIGR01167">
    <property type="entry name" value="LPXTG_anchor"/>
    <property type="match status" value="1"/>
</dbReference>
<keyword evidence="5" id="KW-1133">Transmembrane helix</keyword>
<dbReference type="InterPro" id="IPR019931">
    <property type="entry name" value="LPXTG_anchor"/>
</dbReference>
<evidence type="ECO:0000259" key="6">
    <source>
        <dbReference type="PROSITE" id="PS50847"/>
    </source>
</evidence>
<evidence type="ECO:0000313" key="7">
    <source>
        <dbReference type="EMBL" id="GAA4397872.1"/>
    </source>
</evidence>
<dbReference type="Proteomes" id="UP001500945">
    <property type="component" value="Unassembled WGS sequence"/>
</dbReference>
<evidence type="ECO:0000256" key="1">
    <source>
        <dbReference type="ARBA" id="ARBA00022512"/>
    </source>
</evidence>
<gene>
    <name evidence="7" type="ORF">GCM10023168_03300</name>
</gene>
<evidence type="ECO:0000256" key="5">
    <source>
        <dbReference type="SAM" id="Phobius"/>
    </source>
</evidence>
<accession>A0ABP8JYF1</accession>
<feature type="domain" description="Gram-positive cocci surface proteins LPxTG" evidence="6">
    <location>
        <begin position="35"/>
        <end position="67"/>
    </location>
</feature>
<organism evidence="7 8">
    <name type="scientific">Fodinibacter luteus</name>
    <dbReference type="NCBI Taxonomy" id="552064"/>
    <lineage>
        <taxon>Bacteria</taxon>
        <taxon>Bacillati</taxon>
        <taxon>Actinomycetota</taxon>
        <taxon>Actinomycetes</taxon>
        <taxon>Micrococcales</taxon>
        <taxon>Intrasporangiaceae</taxon>
        <taxon>Fodinibacter (ex Wang et al. 2009)</taxon>
    </lineage>
</organism>
<evidence type="ECO:0000313" key="8">
    <source>
        <dbReference type="Proteomes" id="UP001500945"/>
    </source>
</evidence>
<evidence type="ECO:0000256" key="4">
    <source>
        <dbReference type="ARBA" id="ARBA00023088"/>
    </source>
</evidence>
<proteinExistence type="predicted"/>
<reference evidence="8" key="1">
    <citation type="journal article" date="2019" name="Int. J. Syst. Evol. Microbiol.">
        <title>The Global Catalogue of Microorganisms (GCM) 10K type strain sequencing project: providing services to taxonomists for standard genome sequencing and annotation.</title>
        <authorList>
            <consortium name="The Broad Institute Genomics Platform"/>
            <consortium name="The Broad Institute Genome Sequencing Center for Infectious Disease"/>
            <person name="Wu L."/>
            <person name="Ma J."/>
        </authorList>
    </citation>
    <scope>NUCLEOTIDE SEQUENCE [LARGE SCALE GENOMIC DNA]</scope>
    <source>
        <strain evidence="8">JCM 17809</strain>
    </source>
</reference>
<dbReference type="PROSITE" id="PS50847">
    <property type="entry name" value="GRAM_POS_ANCHORING"/>
    <property type="match status" value="1"/>
</dbReference>
<sequence length="67" mass="6963">MVDQSQPPTTRSAWPGVALLALAVGFFVLATMLSLADTGASTNWYMWAALAAAAATAVAGIARLIRR</sequence>
<keyword evidence="3" id="KW-0732">Signal</keyword>
<evidence type="ECO:0000256" key="3">
    <source>
        <dbReference type="ARBA" id="ARBA00022729"/>
    </source>
</evidence>
<dbReference type="EMBL" id="BAABGM010000001">
    <property type="protein sequence ID" value="GAA4397872.1"/>
    <property type="molecule type" value="Genomic_DNA"/>
</dbReference>
<name>A0ABP8JYF1_9MICO</name>
<keyword evidence="5" id="KW-0812">Transmembrane</keyword>
<feature type="transmembrane region" description="Helical" evidence="5">
    <location>
        <begin position="12"/>
        <end position="32"/>
    </location>
</feature>
<keyword evidence="8" id="KW-1185">Reference proteome</keyword>
<keyword evidence="4" id="KW-0572">Peptidoglycan-anchor</keyword>
<keyword evidence="5" id="KW-0472">Membrane</keyword>
<dbReference type="RefSeq" id="WP_345201571.1">
    <property type="nucleotide sequence ID" value="NZ_BAABGM010000001.1"/>
</dbReference>